<reference evidence="5 6" key="1">
    <citation type="submission" date="2023-07" db="EMBL/GenBank/DDBJ databases">
        <title>Sequencing the genomes of 1000 actinobacteria strains.</title>
        <authorList>
            <person name="Klenk H.-P."/>
        </authorList>
    </citation>
    <scope>NUCLEOTIDE SEQUENCE [LARGE SCALE GENOMIC DNA]</scope>
    <source>
        <strain evidence="5 6">DSM 44388</strain>
    </source>
</reference>
<dbReference type="PROSITE" id="PS01124">
    <property type="entry name" value="HTH_ARAC_FAMILY_2"/>
    <property type="match status" value="1"/>
</dbReference>
<name>A0ABT9PAD1_9ACTN</name>
<comment type="caution">
    <text evidence="5">The sequence shown here is derived from an EMBL/GenBank/DDBJ whole genome shotgun (WGS) entry which is preliminary data.</text>
</comment>
<evidence type="ECO:0000256" key="3">
    <source>
        <dbReference type="ARBA" id="ARBA00023163"/>
    </source>
</evidence>
<dbReference type="InterPro" id="IPR018062">
    <property type="entry name" value="HTH_AraC-typ_CS"/>
</dbReference>
<keyword evidence="2" id="KW-0238">DNA-binding</keyword>
<dbReference type="Proteomes" id="UP001235712">
    <property type="component" value="Unassembled WGS sequence"/>
</dbReference>
<keyword evidence="6" id="KW-1185">Reference proteome</keyword>
<dbReference type="Gene3D" id="1.10.10.60">
    <property type="entry name" value="Homeodomain-like"/>
    <property type="match status" value="2"/>
</dbReference>
<organism evidence="5 6">
    <name type="scientific">Kineosporia succinea</name>
    <dbReference type="NCBI Taxonomy" id="84632"/>
    <lineage>
        <taxon>Bacteria</taxon>
        <taxon>Bacillati</taxon>
        <taxon>Actinomycetota</taxon>
        <taxon>Actinomycetes</taxon>
        <taxon>Kineosporiales</taxon>
        <taxon>Kineosporiaceae</taxon>
        <taxon>Kineosporia</taxon>
    </lineage>
</organism>
<proteinExistence type="predicted"/>
<keyword evidence="3" id="KW-0804">Transcription</keyword>
<dbReference type="RefSeq" id="WP_307248030.1">
    <property type="nucleotide sequence ID" value="NZ_JAUSQZ010000001.1"/>
</dbReference>
<dbReference type="EMBL" id="JAUSQZ010000001">
    <property type="protein sequence ID" value="MDP9829654.1"/>
    <property type="molecule type" value="Genomic_DNA"/>
</dbReference>
<dbReference type="InterPro" id="IPR009057">
    <property type="entry name" value="Homeodomain-like_sf"/>
</dbReference>
<dbReference type="PANTHER" id="PTHR46796">
    <property type="entry name" value="HTH-TYPE TRANSCRIPTIONAL ACTIVATOR RHAS-RELATED"/>
    <property type="match status" value="1"/>
</dbReference>
<dbReference type="InterPro" id="IPR050204">
    <property type="entry name" value="AraC_XylS_family_regulators"/>
</dbReference>
<evidence type="ECO:0000256" key="2">
    <source>
        <dbReference type="ARBA" id="ARBA00023125"/>
    </source>
</evidence>
<feature type="domain" description="HTH araC/xylS-type" evidence="4">
    <location>
        <begin position="31"/>
        <end position="129"/>
    </location>
</feature>
<keyword evidence="1" id="KW-0805">Transcription regulation</keyword>
<protein>
    <submittedName>
        <fullName evidence="5">AraC-like DNA-binding protein</fullName>
    </submittedName>
</protein>
<dbReference type="SMART" id="SM00342">
    <property type="entry name" value="HTH_ARAC"/>
    <property type="match status" value="1"/>
</dbReference>
<dbReference type="SUPFAM" id="SSF46689">
    <property type="entry name" value="Homeodomain-like"/>
    <property type="match status" value="2"/>
</dbReference>
<dbReference type="InterPro" id="IPR018060">
    <property type="entry name" value="HTH_AraC"/>
</dbReference>
<dbReference type="PROSITE" id="PS00041">
    <property type="entry name" value="HTH_ARAC_FAMILY_1"/>
    <property type="match status" value="1"/>
</dbReference>
<sequence length="169" mass="19461">MSILVEGRESIGWAEENNVHRRFARHELAVLRSINLLRANLSDQPTVAMMAEWAFFSKFHYTRVFQRMIGMAPGQFLSEYRMVLAEELLDETDLSFTEITYRVGYASVGTFSSRFKKIVGVPPTTFRQRRRRPCPPEEDCPRGEVRPEARMVLMAIENAKSVADADLPF</sequence>
<dbReference type="Pfam" id="PF12833">
    <property type="entry name" value="HTH_18"/>
    <property type="match status" value="1"/>
</dbReference>
<evidence type="ECO:0000313" key="6">
    <source>
        <dbReference type="Proteomes" id="UP001235712"/>
    </source>
</evidence>
<evidence type="ECO:0000256" key="1">
    <source>
        <dbReference type="ARBA" id="ARBA00023015"/>
    </source>
</evidence>
<accession>A0ABT9PAD1</accession>
<evidence type="ECO:0000313" key="5">
    <source>
        <dbReference type="EMBL" id="MDP9829654.1"/>
    </source>
</evidence>
<evidence type="ECO:0000259" key="4">
    <source>
        <dbReference type="PROSITE" id="PS01124"/>
    </source>
</evidence>
<gene>
    <name evidence="5" type="ORF">J2S57_005403</name>
</gene>